<feature type="non-terminal residue" evidence="1">
    <location>
        <position position="1"/>
    </location>
</feature>
<evidence type="ECO:0000313" key="2">
    <source>
        <dbReference type="Proteomes" id="UP000782843"/>
    </source>
</evidence>
<name>A0A955L4E3_9BACT</name>
<comment type="caution">
    <text evidence="1">The sequence shown here is derived from an EMBL/GenBank/DDBJ whole genome shotgun (WGS) entry which is preliminary data.</text>
</comment>
<reference evidence="1" key="1">
    <citation type="submission" date="2020-04" db="EMBL/GenBank/DDBJ databases">
        <authorList>
            <person name="Zhang T."/>
        </authorList>
    </citation>
    <scope>NUCLEOTIDE SEQUENCE</scope>
    <source>
        <strain evidence="1">HKST-UBA10</strain>
    </source>
</reference>
<dbReference type="Proteomes" id="UP000782843">
    <property type="component" value="Unassembled WGS sequence"/>
</dbReference>
<reference evidence="1" key="2">
    <citation type="journal article" date="2021" name="Microbiome">
        <title>Successional dynamics and alternative stable states in a saline activated sludge microbial community over 9 years.</title>
        <authorList>
            <person name="Wang Y."/>
            <person name="Ye J."/>
            <person name="Ju F."/>
            <person name="Liu L."/>
            <person name="Boyd J.A."/>
            <person name="Deng Y."/>
            <person name="Parks D.H."/>
            <person name="Jiang X."/>
            <person name="Yin X."/>
            <person name="Woodcroft B.J."/>
            <person name="Tyson G.W."/>
            <person name="Hugenholtz P."/>
            <person name="Polz M.F."/>
            <person name="Zhang T."/>
        </authorList>
    </citation>
    <scope>NUCLEOTIDE SEQUENCE</scope>
    <source>
        <strain evidence="1">HKST-UBA10</strain>
    </source>
</reference>
<accession>A0A955L4E3</accession>
<proteinExistence type="predicted"/>
<dbReference type="EMBL" id="JAGQLG010000197">
    <property type="protein sequence ID" value="MCA9382658.1"/>
    <property type="molecule type" value="Genomic_DNA"/>
</dbReference>
<protein>
    <submittedName>
        <fullName evidence="1">Uncharacterized protein</fullName>
    </submittedName>
</protein>
<sequence length="116" mass="14023">WIFTDRNRFGYRGPYRNQLRRVITHPDSDLKVRRFRNSEAFIKKFDFTKDRRALIFNAQKTSIYAEHVLKIADMNYERIIYFAGQDVPFIFRDENILKKLSKEEDTSKITLVSVKR</sequence>
<gene>
    <name evidence="1" type="ORF">KC660_04615</name>
</gene>
<organism evidence="1 2">
    <name type="scientific">Candidatus Dojkabacteria bacterium</name>
    <dbReference type="NCBI Taxonomy" id="2099670"/>
    <lineage>
        <taxon>Bacteria</taxon>
        <taxon>Candidatus Dojkabacteria</taxon>
    </lineage>
</organism>
<dbReference type="AlphaFoldDB" id="A0A955L4E3"/>
<evidence type="ECO:0000313" key="1">
    <source>
        <dbReference type="EMBL" id="MCA9382658.1"/>
    </source>
</evidence>